<keyword evidence="4 8" id="KW-0479">Metal-binding</keyword>
<evidence type="ECO:0000313" key="16">
    <source>
        <dbReference type="EMBL" id="RXJ01731.1"/>
    </source>
</evidence>
<feature type="binding site" evidence="8 11">
    <location>
        <position position="206"/>
    </location>
    <ligand>
        <name>NAD(+)</name>
        <dbReference type="ChEBI" id="CHEBI:57540"/>
    </ligand>
</feature>
<keyword evidence="8 11" id="KW-0520">NAD</keyword>
<evidence type="ECO:0000256" key="12">
    <source>
        <dbReference type="PIRSR" id="PIRSR000099-3"/>
    </source>
</evidence>
<evidence type="ECO:0000256" key="1">
    <source>
        <dbReference type="ARBA" id="ARBA00003850"/>
    </source>
</evidence>
<dbReference type="InterPro" id="IPR001692">
    <property type="entry name" value="Histidinol_DH_CS"/>
</dbReference>
<comment type="cofactor">
    <cofactor evidence="8 13">
        <name>Zn(2+)</name>
        <dbReference type="ChEBI" id="CHEBI:29105"/>
    </cofactor>
    <text evidence="8 13">Binds 1 zinc ion per subunit.</text>
</comment>
<feature type="binding site" evidence="8 12">
    <location>
        <position position="229"/>
    </location>
    <ligand>
        <name>substrate</name>
    </ligand>
</feature>
<dbReference type="PANTHER" id="PTHR21256:SF2">
    <property type="entry name" value="HISTIDINE BIOSYNTHESIS TRIFUNCTIONAL PROTEIN"/>
    <property type="match status" value="1"/>
</dbReference>
<keyword evidence="8" id="KW-0028">Amino-acid biosynthesis</keyword>
<dbReference type="EC" id="1.1.1.23" evidence="3 8"/>
<dbReference type="CDD" id="cd06572">
    <property type="entry name" value="Histidinol_dh"/>
    <property type="match status" value="1"/>
</dbReference>
<protein>
    <recommendedName>
        <fullName evidence="3 8">Histidinol dehydrogenase</fullName>
        <shortName evidence="8">HDH</shortName>
        <ecNumber evidence="3 8">1.1.1.23</ecNumber>
    </recommendedName>
</protein>
<feature type="binding site" evidence="8 13">
    <location>
        <position position="353"/>
    </location>
    <ligand>
        <name>Zn(2+)</name>
        <dbReference type="ChEBI" id="CHEBI:29105"/>
    </ligand>
</feature>
<dbReference type="GO" id="GO:0000105">
    <property type="term" value="P:L-histidine biosynthetic process"/>
    <property type="evidence" value="ECO:0007669"/>
    <property type="project" value="UniProtKB-UniRule"/>
</dbReference>
<evidence type="ECO:0000256" key="7">
    <source>
        <dbReference type="ARBA" id="ARBA00049489"/>
    </source>
</evidence>
<dbReference type="Proteomes" id="UP000290649">
    <property type="component" value="Unassembled WGS sequence"/>
</dbReference>
<evidence type="ECO:0000256" key="6">
    <source>
        <dbReference type="ARBA" id="ARBA00023002"/>
    </source>
</evidence>
<feature type="binding site" evidence="8 12">
    <location>
        <position position="412"/>
    </location>
    <ligand>
        <name>substrate</name>
    </ligand>
</feature>
<feature type="binding site" evidence="8 12">
    <location>
        <position position="353"/>
    </location>
    <ligand>
        <name>substrate</name>
    </ligand>
</feature>
<evidence type="ECO:0000313" key="17">
    <source>
        <dbReference type="Proteomes" id="UP000290649"/>
    </source>
</evidence>
<evidence type="ECO:0000256" key="10">
    <source>
        <dbReference type="PIRSR" id="PIRSR000099-1"/>
    </source>
</evidence>
<dbReference type="SUPFAM" id="SSF53720">
    <property type="entry name" value="ALDH-like"/>
    <property type="match status" value="1"/>
</dbReference>
<dbReference type="Pfam" id="PF00815">
    <property type="entry name" value="Histidinol_dh"/>
    <property type="match status" value="1"/>
</dbReference>
<keyword evidence="15" id="KW-0175">Coiled coil</keyword>
<dbReference type="InterPro" id="IPR022695">
    <property type="entry name" value="Histidinol_DH_monofunct"/>
</dbReference>
<dbReference type="PANTHER" id="PTHR21256">
    <property type="entry name" value="HISTIDINOL DEHYDROGENASE HDH"/>
    <property type="match status" value="1"/>
</dbReference>
<dbReference type="InterPro" id="IPR016161">
    <property type="entry name" value="Ald_DH/histidinol_DH"/>
</dbReference>
<feature type="binding site" evidence="8 13">
    <location>
        <position position="251"/>
    </location>
    <ligand>
        <name>Zn(2+)</name>
        <dbReference type="ChEBI" id="CHEBI:29105"/>
    </ligand>
</feature>
<keyword evidence="6 8" id="KW-0560">Oxidoreductase</keyword>
<dbReference type="RefSeq" id="WP_129078030.1">
    <property type="nucleotide sequence ID" value="NZ_QOUX01000032.1"/>
</dbReference>
<dbReference type="UniPathway" id="UPA00031">
    <property type="reaction ID" value="UER00014"/>
</dbReference>
<organism evidence="16 17">
    <name type="scientific">Anaerobacillus alkaliphilus</name>
    <dbReference type="NCBI Taxonomy" id="1548597"/>
    <lineage>
        <taxon>Bacteria</taxon>
        <taxon>Bacillati</taxon>
        <taxon>Bacillota</taxon>
        <taxon>Bacilli</taxon>
        <taxon>Bacillales</taxon>
        <taxon>Bacillaceae</taxon>
        <taxon>Anaerobacillus</taxon>
    </lineage>
</organism>
<sequence>MRIEQVTEKVSLKRSIDQGTALQQQAVEEIIAAVRREGDAAVRSLTEKFDGASLENFRVTKEELEAAYAQIDDEVLAALREAMGNIRRFHERQKRESWFATEADGTILGQKITPLDSVGVYVPGGTAAYPSSILMNVIPAQVAGVEKIVMVSPPGKDGTLPAGVLVAANELEVEYIYKMGGAQAVAALAYGTETVPAVDKIVGPGNIYVALAKRAVYGHVDIDMIAGPSEIVVLADEGANPSYIAADLLSQAEHDRLSSAVLVTPSTQLAEAVSLEVEQQLATLPRKEIAEASIRDYGVIYVTQDLDEAVDVVNELAPEHLEVLTEEPMALLGQIRHAGAIFLGPYSSEPVGDYFAGPNHVLPTNGTARFSSPLNVDDFTKKSSIISYSKTALMNNAHKIAALARLEGLEAHARAVEIRVPGTIRGQF</sequence>
<comment type="catalytic activity">
    <reaction evidence="7 8">
        <text>L-histidinol + 2 NAD(+) + H2O = L-histidine + 2 NADH + 3 H(+)</text>
        <dbReference type="Rhea" id="RHEA:20641"/>
        <dbReference type="ChEBI" id="CHEBI:15377"/>
        <dbReference type="ChEBI" id="CHEBI:15378"/>
        <dbReference type="ChEBI" id="CHEBI:57540"/>
        <dbReference type="ChEBI" id="CHEBI:57595"/>
        <dbReference type="ChEBI" id="CHEBI:57699"/>
        <dbReference type="ChEBI" id="CHEBI:57945"/>
        <dbReference type="EC" id="1.1.1.23"/>
    </reaction>
</comment>
<dbReference type="NCBIfam" id="TIGR00069">
    <property type="entry name" value="hisD"/>
    <property type="match status" value="1"/>
</dbReference>
<evidence type="ECO:0000256" key="13">
    <source>
        <dbReference type="PIRSR" id="PIRSR000099-4"/>
    </source>
</evidence>
<dbReference type="OrthoDB" id="9805269at2"/>
<dbReference type="GO" id="GO:0008270">
    <property type="term" value="F:zinc ion binding"/>
    <property type="evidence" value="ECO:0007669"/>
    <property type="project" value="UniProtKB-UniRule"/>
</dbReference>
<dbReference type="PROSITE" id="PS00611">
    <property type="entry name" value="HISOL_DEHYDROGENASE"/>
    <property type="match status" value="1"/>
</dbReference>
<feature type="binding site" evidence="8 12">
    <location>
        <position position="407"/>
    </location>
    <ligand>
        <name>substrate</name>
    </ligand>
</feature>
<evidence type="ECO:0000256" key="2">
    <source>
        <dbReference type="ARBA" id="ARBA00010178"/>
    </source>
</evidence>
<comment type="similarity">
    <text evidence="2 8 9 14">Belongs to the histidinol dehydrogenase family.</text>
</comment>
<comment type="pathway">
    <text evidence="8">Amino-acid biosynthesis; L-histidine biosynthesis; L-histidine from 5-phospho-alpha-D-ribose 1-diphosphate: step 9/9.</text>
</comment>
<dbReference type="PRINTS" id="PR00083">
    <property type="entry name" value="HOLDHDRGNASE"/>
</dbReference>
<comment type="caution">
    <text evidence="16">The sequence shown here is derived from an EMBL/GenBank/DDBJ whole genome shotgun (WGS) entry which is preliminary data.</text>
</comment>
<evidence type="ECO:0000256" key="3">
    <source>
        <dbReference type="ARBA" id="ARBA00012965"/>
    </source>
</evidence>
<dbReference type="FunFam" id="3.40.50.1980:FF:000001">
    <property type="entry name" value="Histidinol dehydrogenase"/>
    <property type="match status" value="1"/>
</dbReference>
<accession>A0A4Q0VU73</accession>
<dbReference type="Gene3D" id="1.20.5.1300">
    <property type="match status" value="1"/>
</dbReference>
<feature type="binding site" evidence="8 13">
    <location>
        <position position="412"/>
    </location>
    <ligand>
        <name>Zn(2+)</name>
        <dbReference type="ChEBI" id="CHEBI:29105"/>
    </ligand>
</feature>
<proteinExistence type="inferred from homology"/>
<evidence type="ECO:0000256" key="8">
    <source>
        <dbReference type="HAMAP-Rule" id="MF_01024"/>
    </source>
</evidence>
<feature type="binding site" evidence="8 11">
    <location>
        <position position="121"/>
    </location>
    <ligand>
        <name>NAD(+)</name>
        <dbReference type="ChEBI" id="CHEBI:57540"/>
    </ligand>
</feature>
<evidence type="ECO:0000256" key="5">
    <source>
        <dbReference type="ARBA" id="ARBA00022833"/>
    </source>
</evidence>
<dbReference type="InterPro" id="IPR012131">
    <property type="entry name" value="Hstdl_DH"/>
</dbReference>
<feature type="binding site" evidence="8 11">
    <location>
        <position position="183"/>
    </location>
    <ligand>
        <name>NAD(+)</name>
        <dbReference type="ChEBI" id="CHEBI:57540"/>
    </ligand>
</feature>
<evidence type="ECO:0000256" key="15">
    <source>
        <dbReference type="SAM" id="Coils"/>
    </source>
</evidence>
<keyword evidence="5 8" id="KW-0862">Zinc</keyword>
<reference evidence="16 17" key="1">
    <citation type="journal article" date="2019" name="Int. J. Syst. Evol. Microbiol.">
        <title>Anaerobacillus alkaliphilus sp. nov., a novel alkaliphilic and moderately halophilic bacterium.</title>
        <authorList>
            <person name="Borsodi A.K."/>
            <person name="Aszalos J.M."/>
            <person name="Bihari P."/>
            <person name="Nagy I."/>
            <person name="Schumann P."/>
            <person name="Sproer C."/>
            <person name="Kovacs A.L."/>
            <person name="Boka K."/>
            <person name="Dobosy P."/>
            <person name="Ovari M."/>
            <person name="Szili-Kovacs T."/>
            <person name="Toth E."/>
        </authorList>
    </citation>
    <scope>NUCLEOTIDE SEQUENCE [LARGE SCALE GENOMIC DNA]</scope>
    <source>
        <strain evidence="16 17">B16-10</strain>
    </source>
</reference>
<evidence type="ECO:0000256" key="14">
    <source>
        <dbReference type="RuleBase" id="RU004175"/>
    </source>
</evidence>
<dbReference type="EMBL" id="QOUX01000032">
    <property type="protein sequence ID" value="RXJ01731.1"/>
    <property type="molecule type" value="Genomic_DNA"/>
</dbReference>
<dbReference type="GO" id="GO:0051287">
    <property type="term" value="F:NAD binding"/>
    <property type="evidence" value="ECO:0007669"/>
    <property type="project" value="InterPro"/>
</dbReference>
<feature type="active site" description="Proton acceptor" evidence="8 10">
    <location>
        <position position="319"/>
    </location>
</feature>
<dbReference type="PIRSF" id="PIRSF000099">
    <property type="entry name" value="Histidinol_dh"/>
    <property type="match status" value="1"/>
</dbReference>
<feature type="coiled-coil region" evidence="15">
    <location>
        <begin position="54"/>
        <end position="81"/>
    </location>
</feature>
<dbReference type="GO" id="GO:0005829">
    <property type="term" value="C:cytosol"/>
    <property type="evidence" value="ECO:0007669"/>
    <property type="project" value="TreeGrafter"/>
</dbReference>
<name>A0A4Q0VU73_9BACI</name>
<feature type="active site" description="Proton acceptor" evidence="8 10">
    <location>
        <position position="320"/>
    </location>
</feature>
<dbReference type="Gene3D" id="3.40.50.1980">
    <property type="entry name" value="Nitrogenase molybdenum iron protein domain"/>
    <property type="match status" value="2"/>
</dbReference>
<dbReference type="GO" id="GO:0004399">
    <property type="term" value="F:histidinol dehydrogenase activity"/>
    <property type="evidence" value="ECO:0007669"/>
    <property type="project" value="UniProtKB-UniRule"/>
</dbReference>
<dbReference type="HAMAP" id="MF_01024">
    <property type="entry name" value="HisD"/>
    <property type="match status" value="1"/>
</dbReference>
<dbReference type="AlphaFoldDB" id="A0A4Q0VU73"/>
<feature type="binding site" evidence="8 13">
    <location>
        <position position="254"/>
    </location>
    <ligand>
        <name>Zn(2+)</name>
        <dbReference type="ChEBI" id="CHEBI:29105"/>
    </ligand>
</feature>
<keyword evidence="17" id="KW-1185">Reference proteome</keyword>
<evidence type="ECO:0000256" key="4">
    <source>
        <dbReference type="ARBA" id="ARBA00022723"/>
    </source>
</evidence>
<dbReference type="FunFam" id="3.40.50.1980:FF:000026">
    <property type="entry name" value="Histidinol dehydrogenase"/>
    <property type="match status" value="1"/>
</dbReference>
<keyword evidence="8" id="KW-0368">Histidine biosynthesis</keyword>
<feature type="binding site" evidence="8 12">
    <location>
        <position position="254"/>
    </location>
    <ligand>
        <name>substrate</name>
    </ligand>
</feature>
<feature type="binding site" evidence="8 12">
    <location>
        <position position="251"/>
    </location>
    <ligand>
        <name>substrate</name>
    </ligand>
</feature>
<evidence type="ECO:0000256" key="11">
    <source>
        <dbReference type="PIRSR" id="PIRSR000099-2"/>
    </source>
</evidence>
<gene>
    <name evidence="8 16" type="primary">hisD</name>
    <name evidence="16" type="ORF">DS745_09635</name>
</gene>
<evidence type="ECO:0000256" key="9">
    <source>
        <dbReference type="PIRNR" id="PIRNR000099"/>
    </source>
</evidence>
<feature type="binding site" evidence="8 12">
    <location>
        <position position="320"/>
    </location>
    <ligand>
        <name>substrate</name>
    </ligand>
</feature>
<comment type="function">
    <text evidence="1 8">Catalyzes the sequential NAD-dependent oxidations of L-histidinol to L-histidinaldehyde and then to L-histidine.</text>
</comment>